<protein>
    <submittedName>
        <fullName evidence="2">Uncharacterized protein</fullName>
    </submittedName>
</protein>
<evidence type="ECO:0000313" key="2">
    <source>
        <dbReference type="EMBL" id="GGP13581.1"/>
    </source>
</evidence>
<reference evidence="2" key="1">
    <citation type="journal article" date="2014" name="Int. J. Syst. Evol. Microbiol.">
        <title>Complete genome sequence of Corynebacterium casei LMG S-19264T (=DSM 44701T), isolated from a smear-ripened cheese.</title>
        <authorList>
            <consortium name="US DOE Joint Genome Institute (JGI-PGF)"/>
            <person name="Walter F."/>
            <person name="Albersmeier A."/>
            <person name="Kalinowski J."/>
            <person name="Ruckert C."/>
        </authorList>
    </citation>
    <scope>NUCLEOTIDE SEQUENCE</scope>
    <source>
        <strain evidence="2">CGMCC 4.7430</strain>
    </source>
</reference>
<accession>A0A918ACV9</accession>
<feature type="transmembrane region" description="Helical" evidence="1">
    <location>
        <begin position="131"/>
        <end position="150"/>
    </location>
</feature>
<keyword evidence="1" id="KW-0472">Membrane</keyword>
<reference evidence="2" key="2">
    <citation type="submission" date="2020-09" db="EMBL/GenBank/DDBJ databases">
        <authorList>
            <person name="Sun Q."/>
            <person name="Zhou Y."/>
        </authorList>
    </citation>
    <scope>NUCLEOTIDE SEQUENCE</scope>
    <source>
        <strain evidence="2">CGMCC 4.7430</strain>
    </source>
</reference>
<feature type="transmembrane region" description="Helical" evidence="1">
    <location>
        <begin position="162"/>
        <end position="181"/>
    </location>
</feature>
<dbReference type="EMBL" id="BMNK01000014">
    <property type="protein sequence ID" value="GGP13581.1"/>
    <property type="molecule type" value="Genomic_DNA"/>
</dbReference>
<dbReference type="RefSeq" id="WP_189142646.1">
    <property type="nucleotide sequence ID" value="NZ_BMNK01000014.1"/>
</dbReference>
<dbReference type="Proteomes" id="UP000660745">
    <property type="component" value="Unassembled WGS sequence"/>
</dbReference>
<keyword evidence="1" id="KW-0812">Transmembrane</keyword>
<keyword evidence="1" id="KW-1133">Transmembrane helix</keyword>
<feature type="transmembrane region" description="Helical" evidence="1">
    <location>
        <begin position="62"/>
        <end position="82"/>
    </location>
</feature>
<feature type="transmembrane region" description="Helical" evidence="1">
    <location>
        <begin position="94"/>
        <end position="119"/>
    </location>
</feature>
<keyword evidence="3" id="KW-1185">Reference proteome</keyword>
<organism evidence="2 3">
    <name type="scientific">Nonomuraea glycinis</name>
    <dbReference type="NCBI Taxonomy" id="2047744"/>
    <lineage>
        <taxon>Bacteria</taxon>
        <taxon>Bacillati</taxon>
        <taxon>Actinomycetota</taxon>
        <taxon>Actinomycetes</taxon>
        <taxon>Streptosporangiales</taxon>
        <taxon>Streptosporangiaceae</taxon>
        <taxon>Nonomuraea</taxon>
    </lineage>
</organism>
<evidence type="ECO:0000313" key="3">
    <source>
        <dbReference type="Proteomes" id="UP000660745"/>
    </source>
</evidence>
<gene>
    <name evidence="2" type="ORF">GCM10012278_65920</name>
</gene>
<name>A0A918ACV9_9ACTN</name>
<evidence type="ECO:0000256" key="1">
    <source>
        <dbReference type="SAM" id="Phobius"/>
    </source>
</evidence>
<proteinExistence type="predicted"/>
<comment type="caution">
    <text evidence="2">The sequence shown here is derived from an EMBL/GenBank/DDBJ whole genome shotgun (WGS) entry which is preliminary data.</text>
</comment>
<sequence length="190" mass="20069">MVMTGGADLPGTLRPVTKIAAGIGFAFAHFHVNGFDLLIDPLGWYMCAIGLGQLRRSPTDPFGRAGTAAVTMACVSLVALLSKGVRTSSLLENPLAHLSAFADTVGALIAVWLIVDAVLRRIRRSEAHAKLTLIDVLRWLMVGLGVLGLMDGYSPVDFGAEVDVAWFAATAALVITLYSVADRPCLVGYG</sequence>
<dbReference type="AlphaFoldDB" id="A0A918ACV9"/>